<evidence type="ECO:0000313" key="5">
    <source>
        <dbReference type="EMBL" id="GMA93130.1"/>
    </source>
</evidence>
<feature type="DNA-binding region" description="H-T-H motif" evidence="2">
    <location>
        <begin position="41"/>
        <end position="60"/>
    </location>
</feature>
<evidence type="ECO:0000313" key="6">
    <source>
        <dbReference type="Proteomes" id="UP001157069"/>
    </source>
</evidence>
<dbReference type="SUPFAM" id="SSF46689">
    <property type="entry name" value="Homeodomain-like"/>
    <property type="match status" value="1"/>
</dbReference>
<evidence type="ECO:0000256" key="3">
    <source>
        <dbReference type="SAM" id="MobiDB-lite"/>
    </source>
</evidence>
<reference evidence="6" key="1">
    <citation type="journal article" date="2019" name="Int. J. Syst. Evol. Microbiol.">
        <title>The Global Catalogue of Microorganisms (GCM) 10K type strain sequencing project: providing services to taxonomists for standard genome sequencing and annotation.</title>
        <authorList>
            <consortium name="The Broad Institute Genomics Platform"/>
            <consortium name="The Broad Institute Genome Sequencing Center for Infectious Disease"/>
            <person name="Wu L."/>
            <person name="Ma J."/>
        </authorList>
    </citation>
    <scope>NUCLEOTIDE SEQUENCE [LARGE SCALE GENOMIC DNA]</scope>
    <source>
        <strain evidence="6">NBRC 108755</strain>
    </source>
</reference>
<dbReference type="PROSITE" id="PS50977">
    <property type="entry name" value="HTH_TETR_2"/>
    <property type="match status" value="1"/>
</dbReference>
<keyword evidence="6" id="KW-1185">Reference proteome</keyword>
<proteinExistence type="predicted"/>
<dbReference type="EMBL" id="BSVA01000001">
    <property type="protein sequence ID" value="GMA93130.1"/>
    <property type="molecule type" value="Genomic_DNA"/>
</dbReference>
<dbReference type="PANTHER" id="PTHR43479:SF11">
    <property type="entry name" value="ACREF_ENVCD OPERON REPRESSOR-RELATED"/>
    <property type="match status" value="1"/>
</dbReference>
<protein>
    <recommendedName>
        <fullName evidence="4">HTH tetR-type domain-containing protein</fullName>
    </recommendedName>
</protein>
<dbReference type="Gene3D" id="1.10.357.10">
    <property type="entry name" value="Tetracycline Repressor, domain 2"/>
    <property type="match status" value="1"/>
</dbReference>
<dbReference type="RefSeq" id="WP_284301839.1">
    <property type="nucleotide sequence ID" value="NZ_BSVA01000001.1"/>
</dbReference>
<dbReference type="PRINTS" id="PR00455">
    <property type="entry name" value="HTHTETR"/>
</dbReference>
<accession>A0ABQ6K227</accession>
<name>A0ABQ6K227_9MICO</name>
<dbReference type="InterPro" id="IPR009057">
    <property type="entry name" value="Homeodomain-like_sf"/>
</dbReference>
<gene>
    <name evidence="5" type="ORF">GCM10025869_36590</name>
</gene>
<evidence type="ECO:0000256" key="2">
    <source>
        <dbReference type="PROSITE-ProRule" id="PRU00335"/>
    </source>
</evidence>
<dbReference type="Proteomes" id="UP001157069">
    <property type="component" value="Unassembled WGS sequence"/>
</dbReference>
<dbReference type="PANTHER" id="PTHR43479">
    <property type="entry name" value="ACREF/ENVCD OPERON REPRESSOR-RELATED"/>
    <property type="match status" value="1"/>
</dbReference>
<evidence type="ECO:0000256" key="1">
    <source>
        <dbReference type="ARBA" id="ARBA00023125"/>
    </source>
</evidence>
<feature type="domain" description="HTH tetR-type" evidence="4">
    <location>
        <begin position="18"/>
        <end position="78"/>
    </location>
</feature>
<comment type="caution">
    <text evidence="5">The sequence shown here is derived from an EMBL/GenBank/DDBJ whole genome shotgun (WGS) entry which is preliminary data.</text>
</comment>
<dbReference type="InterPro" id="IPR050624">
    <property type="entry name" value="HTH-type_Tx_Regulator"/>
</dbReference>
<feature type="region of interest" description="Disordered" evidence="3">
    <location>
        <begin position="128"/>
        <end position="150"/>
    </location>
</feature>
<dbReference type="Pfam" id="PF00440">
    <property type="entry name" value="TetR_N"/>
    <property type="match status" value="1"/>
</dbReference>
<sequence>MTAARGRDAPTKFDLRREATRRELLRLGVERFPIKGYAATTVEDIVRDSGLTRGAFYFHFSGKEDFFLAVLRHRREARDDWWTVAEDPAHVTLAEVIGAALRVLAMRADGGTALWLALIVEFVQSLNGKGTTPRNSPRSTPRGSPNCAVS</sequence>
<evidence type="ECO:0000259" key="4">
    <source>
        <dbReference type="PROSITE" id="PS50977"/>
    </source>
</evidence>
<dbReference type="InterPro" id="IPR001647">
    <property type="entry name" value="HTH_TetR"/>
</dbReference>
<organism evidence="5 6">
    <name type="scientific">Homoserinibacter gongjuensis</name>
    <dbReference type="NCBI Taxonomy" id="1162968"/>
    <lineage>
        <taxon>Bacteria</taxon>
        <taxon>Bacillati</taxon>
        <taxon>Actinomycetota</taxon>
        <taxon>Actinomycetes</taxon>
        <taxon>Micrococcales</taxon>
        <taxon>Microbacteriaceae</taxon>
        <taxon>Homoserinibacter</taxon>
    </lineage>
</organism>
<keyword evidence="1 2" id="KW-0238">DNA-binding</keyword>